<evidence type="ECO:0008006" key="3">
    <source>
        <dbReference type="Google" id="ProtNLM"/>
    </source>
</evidence>
<comment type="caution">
    <text evidence="1">The sequence shown here is derived from an EMBL/GenBank/DDBJ whole genome shotgun (WGS) entry which is preliminary data.</text>
</comment>
<dbReference type="AlphaFoldDB" id="A0A6L9JP06"/>
<dbReference type="KEGG" id="plum:A4R40_15485"/>
<gene>
    <name evidence="1" type="ORF">GPY51_20070</name>
</gene>
<reference evidence="1 2" key="1">
    <citation type="submission" date="2019-12" db="EMBL/GenBank/DDBJ databases">
        <title>Engineering Photorhabdus to improve their lethality against agricultural pests.</title>
        <authorList>
            <person name="Machado R.A.R."/>
        </authorList>
    </citation>
    <scope>NUCLEOTIDE SEQUENCE [LARGE SCALE GENOMIC DNA]</scope>
    <source>
        <strain evidence="1 2">EN01</strain>
    </source>
</reference>
<evidence type="ECO:0000313" key="2">
    <source>
        <dbReference type="Proteomes" id="UP000479300"/>
    </source>
</evidence>
<accession>A0A6L9JP06</accession>
<name>A0A6L9JP06_PHOLM</name>
<dbReference type="GeneID" id="48849360"/>
<dbReference type="OMA" id="ASCDDEY"/>
<dbReference type="RefSeq" id="WP_011147315.1">
    <property type="nucleotide sequence ID" value="NZ_CAWMTZ010000058.1"/>
</dbReference>
<organism evidence="1 2">
    <name type="scientific">Photorhabdus laumondii subsp. laumondii</name>
    <name type="common">Photorhabdus luminescens subsp. laumondii</name>
    <dbReference type="NCBI Taxonomy" id="141679"/>
    <lineage>
        <taxon>Bacteria</taxon>
        <taxon>Pseudomonadati</taxon>
        <taxon>Pseudomonadota</taxon>
        <taxon>Gammaproteobacteria</taxon>
        <taxon>Enterobacterales</taxon>
        <taxon>Morganellaceae</taxon>
        <taxon>Photorhabdus</taxon>
    </lineage>
</organism>
<sequence length="224" mass="25309">MSLNKKVFLISPFLLAMSSFSMACMQDPENIRNQVKDAIDYNGLSKTKVMSMYGNCKLRANVKNFEKRNDIELNNTSTSTHNQDDEAATAKYWYRGMGKDEYILLDRNGYNAIPCVTEASYCGITPQYTYAKTYPTSEKPKITIEFSTEGFGWLYNEFTTQHQCQIKAEGGGSYGLGRTGTSGDRVSSCKPAEYRVGVEFNRWLSGHKIQAQVSYVLLPKKPKK</sequence>
<dbReference type="EMBL" id="WSFA01000063">
    <property type="protein sequence ID" value="NDL40987.1"/>
    <property type="molecule type" value="Genomic_DNA"/>
</dbReference>
<dbReference type="PROSITE" id="PS51257">
    <property type="entry name" value="PROKAR_LIPOPROTEIN"/>
    <property type="match status" value="1"/>
</dbReference>
<dbReference type="Proteomes" id="UP000479300">
    <property type="component" value="Unassembled WGS sequence"/>
</dbReference>
<proteinExistence type="predicted"/>
<evidence type="ECO:0000313" key="1">
    <source>
        <dbReference type="EMBL" id="NDL40987.1"/>
    </source>
</evidence>
<protein>
    <recommendedName>
        <fullName evidence="3">Lipoprotein</fullName>
    </recommendedName>
</protein>